<keyword evidence="2 8" id="KW-0813">Transport</keyword>
<reference evidence="10 11" key="1">
    <citation type="journal article" date="2017" name="Eur. J. Clin. Microbiol. Infect. Dis.">
        <title>Uncommonly isolated clinical Pseudomonas: identification and phylogenetic assignation.</title>
        <authorList>
            <person name="Mulet M."/>
            <person name="Gomila M."/>
            <person name="Ramirez A."/>
            <person name="Cardew S."/>
            <person name="Moore E.R."/>
            <person name="Lalucat J."/>
            <person name="Garcia-Valdes E."/>
        </authorList>
    </citation>
    <scope>NUCLEOTIDE SEQUENCE [LARGE SCALE GENOMIC DNA]</scope>
    <source>
        <strain evidence="10 11">SD129</strain>
    </source>
</reference>
<keyword evidence="5 8" id="KW-1133">Transmembrane helix</keyword>
<keyword evidence="8" id="KW-1003">Cell membrane</keyword>
<dbReference type="GO" id="GO:0020037">
    <property type="term" value="F:heme binding"/>
    <property type="evidence" value="ECO:0007669"/>
    <property type="project" value="UniProtKB-UniRule"/>
</dbReference>
<dbReference type="GO" id="GO:0030091">
    <property type="term" value="P:protein repair"/>
    <property type="evidence" value="ECO:0007669"/>
    <property type="project" value="UniProtKB-UniRule"/>
</dbReference>
<keyword evidence="6 8" id="KW-0408">Iron</keyword>
<feature type="transmembrane region" description="Helical" evidence="8">
    <location>
        <begin position="75"/>
        <end position="97"/>
    </location>
</feature>
<dbReference type="InterPro" id="IPR022837">
    <property type="entry name" value="MsrQ-like"/>
</dbReference>
<dbReference type="GO" id="GO:0016679">
    <property type="term" value="F:oxidoreductase activity, acting on diphenols and related substances as donors"/>
    <property type="evidence" value="ECO:0007669"/>
    <property type="project" value="TreeGrafter"/>
</dbReference>
<dbReference type="PANTHER" id="PTHR36964:SF1">
    <property type="entry name" value="PROTEIN-METHIONINE-SULFOXIDE REDUCTASE HEME-BINDING SUBUNIT MSRQ"/>
    <property type="match status" value="1"/>
</dbReference>
<proteinExistence type="inferred from homology"/>
<dbReference type="RefSeq" id="WP_138412022.1">
    <property type="nucleotide sequence ID" value="NZ_QLAG01000016.1"/>
</dbReference>
<comment type="subcellular location">
    <subcellularLocation>
        <location evidence="8">Cell membrane</location>
        <topology evidence="8">Multi-pass membrane protein</topology>
    </subcellularLocation>
    <subcellularLocation>
        <location evidence="1">Membrane</location>
        <topology evidence="1">Multi-pass membrane protein</topology>
    </subcellularLocation>
</comment>
<feature type="transmembrane region" description="Helical" evidence="8">
    <location>
        <begin position="43"/>
        <end position="63"/>
    </location>
</feature>
<feature type="transmembrane region" description="Helical" evidence="8">
    <location>
        <begin position="109"/>
        <end position="127"/>
    </location>
</feature>
<dbReference type="AlphaFoldDB" id="A0A5R9QCS3"/>
<evidence type="ECO:0000256" key="4">
    <source>
        <dbReference type="ARBA" id="ARBA00022692"/>
    </source>
</evidence>
<dbReference type="Proteomes" id="UP000306753">
    <property type="component" value="Unassembled WGS sequence"/>
</dbReference>
<keyword evidence="11" id="KW-1185">Reference proteome</keyword>
<organism evidence="10 11">
    <name type="scientific">Stutzerimonas nosocomialis</name>
    <dbReference type="NCBI Taxonomy" id="1056496"/>
    <lineage>
        <taxon>Bacteria</taxon>
        <taxon>Pseudomonadati</taxon>
        <taxon>Pseudomonadota</taxon>
        <taxon>Gammaproteobacteria</taxon>
        <taxon>Pseudomonadales</taxon>
        <taxon>Pseudomonadaceae</taxon>
        <taxon>Stutzerimonas</taxon>
    </lineage>
</organism>
<comment type="similarity">
    <text evidence="8">Belongs to the MsrQ family.</text>
</comment>
<comment type="cofactor">
    <cofactor evidence="8">
        <name>FMN</name>
        <dbReference type="ChEBI" id="CHEBI:58210"/>
    </cofactor>
    <text evidence="8">Binds 1 FMN per subunit.</text>
</comment>
<protein>
    <recommendedName>
        <fullName evidence="8">Protein-methionine-sulfoxide reductase heme-binding subunit MsrQ</fullName>
    </recommendedName>
    <alternativeName>
        <fullName evidence="8">Flavocytochrome MsrQ</fullName>
    </alternativeName>
</protein>
<comment type="function">
    <text evidence="8">Part of the MsrPQ system that repairs oxidized periplasmic proteins containing methionine sulfoxide residues (Met-O), using respiratory chain electrons. Thus protects these proteins from oxidative-stress damage caused by reactive species of oxygen and chlorine generated by the host defense mechanisms. MsrPQ is essential for the maintenance of envelope integrity under bleach stress, rescuing a wide series of structurally unrelated periplasmic proteins from methionine oxidation. MsrQ provides electrons for reduction to the reductase catalytic subunit MsrP, using the quinone pool of the respiratory chain.</text>
</comment>
<keyword evidence="8" id="KW-0288">FMN</keyword>
<evidence type="ECO:0000256" key="3">
    <source>
        <dbReference type="ARBA" id="ARBA00022617"/>
    </source>
</evidence>
<keyword evidence="7 8" id="KW-0472">Membrane</keyword>
<gene>
    <name evidence="8" type="primary">msrQ</name>
    <name evidence="10" type="ORF">DN820_14140</name>
</gene>
<evidence type="ECO:0000313" key="11">
    <source>
        <dbReference type="Proteomes" id="UP000306753"/>
    </source>
</evidence>
<keyword evidence="8" id="KW-0479">Metal-binding</keyword>
<comment type="subunit">
    <text evidence="8">Heterodimer of a catalytic subunit (MsrP) and a heme-binding subunit (MsrQ).</text>
</comment>
<evidence type="ECO:0000256" key="7">
    <source>
        <dbReference type="ARBA" id="ARBA00023136"/>
    </source>
</evidence>
<keyword evidence="4 8" id="KW-0812">Transmembrane</keyword>
<feature type="transmembrane region" description="Helical" evidence="8">
    <location>
        <begin position="5"/>
        <end position="23"/>
    </location>
</feature>
<evidence type="ECO:0000313" key="10">
    <source>
        <dbReference type="EMBL" id="TLX62924.1"/>
    </source>
</evidence>
<dbReference type="Pfam" id="PF01794">
    <property type="entry name" value="Ferric_reduct"/>
    <property type="match status" value="1"/>
</dbReference>
<sequence>MRYWWWRLPVFLVVASVPVYWLYQAWAFALGPDPGKVLVDRLGQGALVLLLLTLALTPLQRTSGWSGWASIRRQLGLWTFAYASLHLGGYLFFLLGLEIARLPGEVIERPYILVGSLAFVGLLALALTSNRWSMRRLGRRWKQLHRLAYPIVLLALLHMLWVVRSDASRWALYASIAAFLLVLRIPVVSSALGRWRARKAVSAKSGI</sequence>
<dbReference type="EMBL" id="QLAG01000016">
    <property type="protein sequence ID" value="TLX62924.1"/>
    <property type="molecule type" value="Genomic_DNA"/>
</dbReference>
<feature type="transmembrane region" description="Helical" evidence="8">
    <location>
        <begin position="170"/>
        <end position="192"/>
    </location>
</feature>
<dbReference type="InterPro" id="IPR013130">
    <property type="entry name" value="Fe3_Rdtase_TM_dom"/>
</dbReference>
<keyword evidence="3 8" id="KW-0349">Heme</keyword>
<feature type="transmembrane region" description="Helical" evidence="8">
    <location>
        <begin position="147"/>
        <end position="164"/>
    </location>
</feature>
<evidence type="ECO:0000256" key="6">
    <source>
        <dbReference type="ARBA" id="ARBA00023004"/>
    </source>
</evidence>
<dbReference type="GO" id="GO:0009055">
    <property type="term" value="F:electron transfer activity"/>
    <property type="evidence" value="ECO:0007669"/>
    <property type="project" value="UniProtKB-UniRule"/>
</dbReference>
<evidence type="ECO:0000259" key="9">
    <source>
        <dbReference type="Pfam" id="PF01794"/>
    </source>
</evidence>
<name>A0A5R9QCS3_9GAMM</name>
<accession>A0A5R9QCS3</accession>
<feature type="domain" description="Ferric oxidoreductase" evidence="9">
    <location>
        <begin position="43"/>
        <end position="155"/>
    </location>
</feature>
<dbReference type="GO" id="GO:0046872">
    <property type="term" value="F:metal ion binding"/>
    <property type="evidence" value="ECO:0007669"/>
    <property type="project" value="UniProtKB-KW"/>
</dbReference>
<comment type="caution">
    <text evidence="10">The sequence shown here is derived from an EMBL/GenBank/DDBJ whole genome shotgun (WGS) entry which is preliminary data.</text>
</comment>
<comment type="cofactor">
    <cofactor evidence="8">
        <name>heme b</name>
        <dbReference type="ChEBI" id="CHEBI:60344"/>
    </cofactor>
    <text evidence="8">Binds 1 heme b (iron(II)-protoporphyrin IX) group per subunit.</text>
</comment>
<evidence type="ECO:0000256" key="8">
    <source>
        <dbReference type="HAMAP-Rule" id="MF_01207"/>
    </source>
</evidence>
<dbReference type="GO" id="GO:0010181">
    <property type="term" value="F:FMN binding"/>
    <property type="evidence" value="ECO:0007669"/>
    <property type="project" value="UniProtKB-UniRule"/>
</dbReference>
<dbReference type="HAMAP" id="MF_01207">
    <property type="entry name" value="MsrQ"/>
    <property type="match status" value="1"/>
</dbReference>
<evidence type="ECO:0000256" key="5">
    <source>
        <dbReference type="ARBA" id="ARBA00022989"/>
    </source>
</evidence>
<dbReference type="GO" id="GO:0005886">
    <property type="term" value="C:plasma membrane"/>
    <property type="evidence" value="ECO:0007669"/>
    <property type="project" value="UniProtKB-SubCell"/>
</dbReference>
<dbReference type="NCBIfam" id="NF003831">
    <property type="entry name" value="PRK05419.1-2"/>
    <property type="match status" value="1"/>
</dbReference>
<evidence type="ECO:0000256" key="2">
    <source>
        <dbReference type="ARBA" id="ARBA00022448"/>
    </source>
</evidence>
<keyword evidence="8" id="KW-0285">Flavoprotein</keyword>
<keyword evidence="8" id="KW-0249">Electron transport</keyword>
<evidence type="ECO:0000256" key="1">
    <source>
        <dbReference type="ARBA" id="ARBA00004141"/>
    </source>
</evidence>
<dbReference type="PANTHER" id="PTHR36964">
    <property type="entry name" value="PROTEIN-METHIONINE-SULFOXIDE REDUCTASE HEME-BINDING SUBUNIT MSRQ"/>
    <property type="match status" value="1"/>
</dbReference>